<dbReference type="EMBL" id="JACTVJ010000043">
    <property type="protein sequence ID" value="MBC9719480.1"/>
    <property type="molecule type" value="Genomic_DNA"/>
</dbReference>
<evidence type="ECO:0000313" key="1">
    <source>
        <dbReference type="EMBL" id="MBC9719480.1"/>
    </source>
</evidence>
<dbReference type="Proteomes" id="UP000642284">
    <property type="component" value="Unassembled WGS sequence"/>
</dbReference>
<sequence length="107" mass="11648">MDRIEELAETLATRHPLATMLTQLRPGRADLTTPAHFEPPPIPVSVTLGPDAVREAGLAHVRQAPGIPATEFGSTRRPALHYTLGNGTDPAAWKQLRTLNEHLKTNT</sequence>
<evidence type="ECO:0000313" key="2">
    <source>
        <dbReference type="Proteomes" id="UP000642284"/>
    </source>
</evidence>
<reference evidence="1 2" key="1">
    <citation type="submission" date="2020-08" db="EMBL/GenBank/DDBJ databases">
        <title>Genemic of Streptomyces polyaspartic.</title>
        <authorList>
            <person name="Liu W."/>
        </authorList>
    </citation>
    <scope>NUCLEOTIDE SEQUENCE [LARGE SCALE GENOMIC DNA]</scope>
    <source>
        <strain evidence="1 2">TRM66268-LWL</strain>
    </source>
</reference>
<dbReference type="InterPro" id="IPR046175">
    <property type="entry name" value="DUF6177"/>
</dbReference>
<keyword evidence="2" id="KW-1185">Reference proteome</keyword>
<accession>A0ABR7SVF8</accession>
<dbReference type="Pfam" id="PF19674">
    <property type="entry name" value="DUF6177"/>
    <property type="match status" value="1"/>
</dbReference>
<organism evidence="1 2">
    <name type="scientific">Streptomyces polyasparticus</name>
    <dbReference type="NCBI Taxonomy" id="2767826"/>
    <lineage>
        <taxon>Bacteria</taxon>
        <taxon>Bacillati</taxon>
        <taxon>Actinomycetota</taxon>
        <taxon>Actinomycetes</taxon>
        <taxon>Kitasatosporales</taxon>
        <taxon>Streptomycetaceae</taxon>
        <taxon>Streptomyces</taxon>
    </lineage>
</organism>
<gene>
    <name evidence="1" type="ORF">H9Y04_43935</name>
</gene>
<comment type="caution">
    <text evidence="1">The sequence shown here is derived from an EMBL/GenBank/DDBJ whole genome shotgun (WGS) entry which is preliminary data.</text>
</comment>
<proteinExistence type="predicted"/>
<protein>
    <submittedName>
        <fullName evidence="1">Uncharacterized protein</fullName>
    </submittedName>
</protein>
<name>A0ABR7SVF8_9ACTN</name>